<comment type="caution">
    <text evidence="2">The sequence shown here is derived from an EMBL/GenBank/DDBJ whole genome shotgun (WGS) entry which is preliminary data.</text>
</comment>
<evidence type="ECO:0000313" key="3">
    <source>
        <dbReference type="Proteomes" id="UP000635142"/>
    </source>
</evidence>
<evidence type="ECO:0000313" key="2">
    <source>
        <dbReference type="EMBL" id="MBD3662324.1"/>
    </source>
</evidence>
<dbReference type="SUPFAM" id="SSF55729">
    <property type="entry name" value="Acyl-CoA N-acyltransferases (Nat)"/>
    <property type="match status" value="1"/>
</dbReference>
<dbReference type="EMBL" id="JACTAG010000001">
    <property type="protein sequence ID" value="MBD3662324.1"/>
    <property type="molecule type" value="Genomic_DNA"/>
</dbReference>
<protein>
    <submittedName>
        <fullName evidence="2">GNAT family N-acetyltransferase</fullName>
    </submittedName>
</protein>
<gene>
    <name evidence="2" type="ORF">H9Q16_00150</name>
</gene>
<feature type="domain" description="N-acetyltransferase" evidence="1">
    <location>
        <begin position="1"/>
        <end position="140"/>
    </location>
</feature>
<name>A0A927D1N7_9RHOB</name>
<dbReference type="Gene3D" id="3.40.630.30">
    <property type="match status" value="1"/>
</dbReference>
<dbReference type="PROSITE" id="PS51186">
    <property type="entry name" value="GNAT"/>
    <property type="match status" value="1"/>
</dbReference>
<dbReference type="Pfam" id="PF13508">
    <property type="entry name" value="Acetyltransf_7"/>
    <property type="match status" value="1"/>
</dbReference>
<dbReference type="RefSeq" id="WP_191073371.1">
    <property type="nucleotide sequence ID" value="NZ_JACTAG010000001.1"/>
</dbReference>
<sequence length="146" mass="15993">MDLRTARSTDAGAVGAILSEFIDTTDWMPRVHSRAEDLAHAGTMIERGWVTVAETASGVVGFAACNGEDLNALYVQRAARDQGVGSALVRHLQSCEPFLQLWTFVANEGAHRFYARHGFAEVTRTDGAGNDEKLPDIRFEWRKGAV</sequence>
<evidence type="ECO:0000259" key="1">
    <source>
        <dbReference type="PROSITE" id="PS51186"/>
    </source>
</evidence>
<dbReference type="Proteomes" id="UP000635142">
    <property type="component" value="Unassembled WGS sequence"/>
</dbReference>
<dbReference type="AlphaFoldDB" id="A0A927D1N7"/>
<organism evidence="2 3">
    <name type="scientific">Sulfitobacter aestuariivivens</name>
    <dbReference type="NCBI Taxonomy" id="2766981"/>
    <lineage>
        <taxon>Bacteria</taxon>
        <taxon>Pseudomonadati</taxon>
        <taxon>Pseudomonadota</taxon>
        <taxon>Alphaproteobacteria</taxon>
        <taxon>Rhodobacterales</taxon>
        <taxon>Roseobacteraceae</taxon>
        <taxon>Sulfitobacter</taxon>
    </lineage>
</organism>
<dbReference type="InterPro" id="IPR000182">
    <property type="entry name" value="GNAT_dom"/>
</dbReference>
<dbReference type="GO" id="GO:0016747">
    <property type="term" value="F:acyltransferase activity, transferring groups other than amino-acyl groups"/>
    <property type="evidence" value="ECO:0007669"/>
    <property type="project" value="InterPro"/>
</dbReference>
<accession>A0A927D1N7</accession>
<dbReference type="InterPro" id="IPR016181">
    <property type="entry name" value="Acyl_CoA_acyltransferase"/>
</dbReference>
<reference evidence="2" key="1">
    <citation type="submission" date="2020-08" db="EMBL/GenBank/DDBJ databases">
        <title>Sulfitobacter aestuariivivens sp. nov., isolated from a tidal flat.</title>
        <authorList>
            <person name="Park S."/>
            <person name="Yoon J.-H."/>
        </authorList>
    </citation>
    <scope>NUCLEOTIDE SEQUENCE</scope>
    <source>
        <strain evidence="2">TSTF-M16</strain>
    </source>
</reference>
<keyword evidence="3" id="KW-1185">Reference proteome</keyword>
<proteinExistence type="predicted"/>